<sequence length="51" mass="5920">MAKFEVEAKLVQDVLNYLAEKSYKEVTVLISQLMQLKRIEEPKEPDKLPGE</sequence>
<dbReference type="EMBL" id="MT144396">
    <property type="protein sequence ID" value="QJA53130.1"/>
    <property type="molecule type" value="Genomic_DNA"/>
</dbReference>
<reference evidence="1" key="1">
    <citation type="submission" date="2020-03" db="EMBL/GenBank/DDBJ databases">
        <title>The deep terrestrial virosphere.</title>
        <authorList>
            <person name="Holmfeldt K."/>
            <person name="Nilsson E."/>
            <person name="Simone D."/>
            <person name="Lopez-Fernandez M."/>
            <person name="Wu X."/>
            <person name="de Brujin I."/>
            <person name="Lundin D."/>
            <person name="Andersson A."/>
            <person name="Bertilsson S."/>
            <person name="Dopson M."/>
        </authorList>
    </citation>
    <scope>NUCLEOTIDE SEQUENCE</scope>
    <source>
        <strain evidence="1">TM448A03243</strain>
    </source>
</reference>
<name>A0A6H2A0Z9_9ZZZZ</name>
<evidence type="ECO:0000313" key="1">
    <source>
        <dbReference type="EMBL" id="QJA53130.1"/>
    </source>
</evidence>
<protein>
    <submittedName>
        <fullName evidence="1">Uncharacterized protein</fullName>
    </submittedName>
</protein>
<dbReference type="AlphaFoldDB" id="A0A6H2A0Z9"/>
<accession>A0A6H2A0Z9</accession>
<gene>
    <name evidence="1" type="ORF">TM448A03243_0004</name>
</gene>
<proteinExistence type="predicted"/>
<organism evidence="1">
    <name type="scientific">viral metagenome</name>
    <dbReference type="NCBI Taxonomy" id="1070528"/>
    <lineage>
        <taxon>unclassified sequences</taxon>
        <taxon>metagenomes</taxon>
        <taxon>organismal metagenomes</taxon>
    </lineage>
</organism>